<dbReference type="SUPFAM" id="SSF51445">
    <property type="entry name" value="(Trans)glycosidases"/>
    <property type="match status" value="1"/>
</dbReference>
<dbReference type="Proteomes" id="UP000283946">
    <property type="component" value="Chromosome"/>
</dbReference>
<dbReference type="AlphaFoldDB" id="A0AAD1ADE3"/>
<gene>
    <name evidence="3" type="ORF">C7V51_11270</name>
</gene>
<reference evidence="3 4" key="1">
    <citation type="submission" date="2018-03" db="EMBL/GenBank/DDBJ databases">
        <title>Bacteriophage NCPPB3778 and a type I-E CRISPR drive the evolution of the US Biological Select Agent, Rathayibacter toxicus.</title>
        <authorList>
            <person name="Davis E.W.II."/>
            <person name="Tabima J.F."/>
            <person name="Weisberg A.J."/>
            <person name="Dantas Lopes L."/>
            <person name="Wiseman M.S."/>
            <person name="Wiseman M.S."/>
            <person name="Pupko T."/>
            <person name="Belcher M.S."/>
            <person name="Sechler A.J."/>
            <person name="Tancos M.A."/>
            <person name="Schroeder B.K."/>
            <person name="Murray T.D."/>
            <person name="Luster D.G."/>
            <person name="Schneider W.L."/>
            <person name="Rogers E."/>
            <person name="Andreote F.D."/>
            <person name="Grunwald N.J."/>
            <person name="Putnam M.L."/>
            <person name="Chang J.H."/>
        </authorList>
    </citation>
    <scope>NUCLEOTIDE SEQUENCE [LARGE SCALE GENOMIC DNA]</scope>
    <source>
        <strain evidence="3 4">NCCPB 2253</strain>
    </source>
</reference>
<evidence type="ECO:0000259" key="2">
    <source>
        <dbReference type="Pfam" id="PF08924"/>
    </source>
</evidence>
<evidence type="ECO:0000313" key="4">
    <source>
        <dbReference type="Proteomes" id="UP000283946"/>
    </source>
</evidence>
<sequence length="782" mass="85422">MADKWILESQKWVNSTYKGAEGYSPVKESGDADQATRIALTRALQVELKLKRSDEFSDEMLSTLTSEYKVINDMTPNKNIIAIVQCALWCKGYYGGTTWKTFDAKTSSAIAKIRTEIGIDAGPDLMPKLVKSLLSSDTYVLASGGSSLMRQIQQDLNKRYLGRGTFFVVPCDGLYSPQFNKGLVYGIQYEAGLADDVANGYLGPKSRAALKDYAAGMKAGAVDSSKYFVHLLQASLLVNGYCTDGPYDGRFTSAMVEALTSFQKIVLLPETGVGDLSTWSSLLMSHGDPDRTAAQNAIAADCSVDHVTTARAKLLTDNGYQVIGRYLTNTEVADYNNKKIQPDELKIITDAGLRVFPIFQEGGDDASFFSYALGYAAGQKAHAAGRGYGLKAGVTIYFAVDFDATEKEVRGVIASHFQGVKDGLASVGSAYSVGIYGSRLACRIIIEKKLARLCFIADESYLWGGNFAQPFPSEWAFEQIDSYTIGSGADSMDLDKIIATGRDEGAKEFDAPQSFFDYADWLYLQAVAFLKAHPDAAPRCPNELTLQFLRAPRYTTWRWESLAGDVNKDFVSFVEAQKRERVYHTIGPEISTMMSADRMALALVGARRYELPANRSTSTVGDFLGWASDLTRTLVEYVNARNSGATSDAHAFGLAAIAHRGRNFDTDRYQGDVDGCVLGLLTKGKDVSVAAAMRSYYTASSDGYRTRFQQFLDARFEGNITAARDAAVHWLTTSDSEEADLRTAFLALDENKIVGPSTTTDAEMRGLAQAWADTLTAKIAGK</sequence>
<dbReference type="InterPro" id="IPR002477">
    <property type="entry name" value="Peptidoglycan-bd-like"/>
</dbReference>
<dbReference type="Pfam" id="PF08924">
    <property type="entry name" value="Rv2525c_GlyHyd-like"/>
    <property type="match status" value="1"/>
</dbReference>
<evidence type="ECO:0000313" key="3">
    <source>
        <dbReference type="EMBL" id="AZZ56391.1"/>
    </source>
</evidence>
<dbReference type="InterPro" id="IPR036366">
    <property type="entry name" value="PGBDSf"/>
</dbReference>
<accession>A0AAD1ADE3</accession>
<proteinExistence type="predicted"/>
<dbReference type="EMBL" id="CP028130">
    <property type="protein sequence ID" value="AZZ56391.1"/>
    <property type="molecule type" value="Genomic_DNA"/>
</dbReference>
<dbReference type="Gene3D" id="1.10.101.10">
    <property type="entry name" value="PGBD-like superfamily/PGBD"/>
    <property type="match status" value="1"/>
</dbReference>
<name>A0AAD1ADE3_9MICO</name>
<dbReference type="InterPro" id="IPR015020">
    <property type="entry name" value="Rv2525c-like_Glyco_Hydro-like"/>
</dbReference>
<dbReference type="SUPFAM" id="SSF47090">
    <property type="entry name" value="PGBD-like"/>
    <property type="match status" value="1"/>
</dbReference>
<dbReference type="KEGG" id="ria:C7V51_11270"/>
<dbReference type="InterPro" id="IPR017853">
    <property type="entry name" value="GH"/>
</dbReference>
<feature type="domain" description="Rv2525c-like glycoside hydrolase-like" evidence="2">
    <location>
        <begin position="315"/>
        <end position="477"/>
    </location>
</feature>
<dbReference type="InterPro" id="IPR036365">
    <property type="entry name" value="PGBD-like_sf"/>
</dbReference>
<evidence type="ECO:0000259" key="1">
    <source>
        <dbReference type="Pfam" id="PF01471"/>
    </source>
</evidence>
<dbReference type="Pfam" id="PF01471">
    <property type="entry name" value="PG_binding_1"/>
    <property type="match status" value="1"/>
</dbReference>
<dbReference type="CDD" id="cd06418">
    <property type="entry name" value="GH25_BacA-like"/>
    <property type="match status" value="1"/>
</dbReference>
<dbReference type="RefSeq" id="WP_104265562.1">
    <property type="nucleotide sequence ID" value="NZ_CP028130.1"/>
</dbReference>
<dbReference type="Gene3D" id="3.20.20.80">
    <property type="entry name" value="Glycosidases"/>
    <property type="match status" value="1"/>
</dbReference>
<protein>
    <submittedName>
        <fullName evidence="3">DUF1906 domain-containing protein</fullName>
    </submittedName>
</protein>
<feature type="domain" description="Peptidoglycan binding-like" evidence="1">
    <location>
        <begin position="229"/>
        <end position="282"/>
    </location>
</feature>
<organism evidence="3 4">
    <name type="scientific">Rathayibacter iranicus</name>
    <dbReference type="NCBI Taxonomy" id="59737"/>
    <lineage>
        <taxon>Bacteria</taxon>
        <taxon>Bacillati</taxon>
        <taxon>Actinomycetota</taxon>
        <taxon>Actinomycetes</taxon>
        <taxon>Micrococcales</taxon>
        <taxon>Microbacteriaceae</taxon>
        <taxon>Rathayibacter</taxon>
    </lineage>
</organism>